<evidence type="ECO:0000313" key="1">
    <source>
        <dbReference type="EMBL" id="QHS79339.1"/>
    </source>
</evidence>
<proteinExistence type="predicted"/>
<dbReference type="AlphaFoldDB" id="A0A6C0AHT8"/>
<dbReference type="EMBL" id="MN740642">
    <property type="protein sequence ID" value="QHS79339.1"/>
    <property type="molecule type" value="Genomic_DNA"/>
</dbReference>
<accession>A0A6C0AHT8</accession>
<sequence length="104" mass="12184">MSLTPFTRSDMEFQRKAYATTKARKFVKDSVETIYYEAIKAAVERSNSEFYHTISNMLDHEYINIDDLATSIRDELVVLFPDFNIVISNVNDGYNRSRNICVEW</sequence>
<name>A0A6C0AHT8_9ZZZZ</name>
<reference evidence="1" key="1">
    <citation type="journal article" date="2020" name="Nature">
        <title>Giant virus diversity and host interactions through global metagenomics.</title>
        <authorList>
            <person name="Schulz F."/>
            <person name="Roux S."/>
            <person name="Paez-Espino D."/>
            <person name="Jungbluth S."/>
            <person name="Walsh D.A."/>
            <person name="Denef V.J."/>
            <person name="McMahon K.D."/>
            <person name="Konstantinidis K.T."/>
            <person name="Eloe-Fadrosh E.A."/>
            <person name="Kyrpides N.C."/>
            <person name="Woyke T."/>
        </authorList>
    </citation>
    <scope>NUCLEOTIDE SEQUENCE</scope>
    <source>
        <strain evidence="1">GVMAG-S-1035237-23</strain>
    </source>
</reference>
<protein>
    <submittedName>
        <fullName evidence="1">Uncharacterized protein</fullName>
    </submittedName>
</protein>
<organism evidence="1">
    <name type="scientific">viral metagenome</name>
    <dbReference type="NCBI Taxonomy" id="1070528"/>
    <lineage>
        <taxon>unclassified sequences</taxon>
        <taxon>metagenomes</taxon>
        <taxon>organismal metagenomes</taxon>
    </lineage>
</organism>